<dbReference type="Gene3D" id="2.60.40.10">
    <property type="entry name" value="Immunoglobulins"/>
    <property type="match status" value="1"/>
</dbReference>
<dbReference type="Proteomes" id="UP000230208">
    <property type="component" value="Unassembled WGS sequence"/>
</dbReference>
<evidence type="ECO:0000313" key="4">
    <source>
        <dbReference type="Proteomes" id="UP000230208"/>
    </source>
</evidence>
<feature type="transmembrane region" description="Helical" evidence="2">
    <location>
        <begin position="7"/>
        <end position="28"/>
    </location>
</feature>
<dbReference type="Pfam" id="PF18895">
    <property type="entry name" value="T4SS_pilin"/>
    <property type="match status" value="1"/>
</dbReference>
<protein>
    <submittedName>
        <fullName evidence="3">Uncharacterized protein</fullName>
    </submittedName>
</protein>
<evidence type="ECO:0000313" key="3">
    <source>
        <dbReference type="EMBL" id="PIR42021.1"/>
    </source>
</evidence>
<reference evidence="3 4" key="1">
    <citation type="submission" date="2017-09" db="EMBL/GenBank/DDBJ databases">
        <title>Depth-based differentiation of microbial function through sediment-hosted aquifers and enrichment of novel symbionts in the deep terrestrial subsurface.</title>
        <authorList>
            <person name="Probst A.J."/>
            <person name="Ladd B."/>
            <person name="Jarett J.K."/>
            <person name="Geller-Mcgrath D.E."/>
            <person name="Sieber C.M."/>
            <person name="Emerson J.B."/>
            <person name="Anantharaman K."/>
            <person name="Thomas B.C."/>
            <person name="Malmstrom R."/>
            <person name="Stieglmeier M."/>
            <person name="Klingl A."/>
            <person name="Woyke T."/>
            <person name="Ryan C.M."/>
            <person name="Banfield J.F."/>
        </authorList>
    </citation>
    <scope>NUCLEOTIDE SEQUENCE [LARGE SCALE GENOMIC DNA]</scope>
    <source>
        <strain evidence="3">CG10_big_fil_rev_8_21_14_0_10_37_15</strain>
    </source>
</reference>
<comment type="caution">
    <text evidence="3">The sequence shown here is derived from an EMBL/GenBank/DDBJ whole genome shotgun (WGS) entry which is preliminary data.</text>
</comment>
<gene>
    <name evidence="3" type="ORF">COV30_00695</name>
</gene>
<feature type="transmembrane region" description="Helical" evidence="2">
    <location>
        <begin position="183"/>
        <end position="200"/>
    </location>
</feature>
<evidence type="ECO:0000256" key="1">
    <source>
        <dbReference type="SAM" id="MobiDB-lite"/>
    </source>
</evidence>
<keyword evidence="2" id="KW-1133">Transmembrane helix</keyword>
<feature type="region of interest" description="Disordered" evidence="1">
    <location>
        <begin position="218"/>
        <end position="246"/>
    </location>
</feature>
<dbReference type="InterPro" id="IPR014756">
    <property type="entry name" value="Ig_E-set"/>
</dbReference>
<proteinExistence type="predicted"/>
<dbReference type="InterPro" id="IPR043993">
    <property type="entry name" value="T4SS_pilin"/>
</dbReference>
<dbReference type="EMBL" id="PCXP01000009">
    <property type="protein sequence ID" value="PIR42021.1"/>
    <property type="molecule type" value="Genomic_DNA"/>
</dbReference>
<keyword evidence="2" id="KW-0472">Membrane</keyword>
<dbReference type="InterPro" id="IPR013783">
    <property type="entry name" value="Ig-like_fold"/>
</dbReference>
<organism evidence="3 4">
    <name type="scientific">Candidatus Yanofskybacteria bacterium CG10_big_fil_rev_8_21_14_0_10_37_15</name>
    <dbReference type="NCBI Taxonomy" id="1975097"/>
    <lineage>
        <taxon>Bacteria</taxon>
        <taxon>Candidatus Yanofskyibacteriota</taxon>
    </lineage>
</organism>
<name>A0A2H0R668_9BACT</name>
<keyword evidence="2" id="KW-0812">Transmembrane</keyword>
<dbReference type="AlphaFoldDB" id="A0A2H0R668"/>
<accession>A0A2H0R668</accession>
<evidence type="ECO:0000256" key="2">
    <source>
        <dbReference type="SAM" id="Phobius"/>
    </source>
</evidence>
<sequence length="475" mass="51892">MFNKRFYVGLFFTILFYFFSFYFVVYAAPAISSIEPVQAVPGSEVTITGTELTDSVTLNMGNDTPISAHAIVNEEKTIVRFQIPLEIQSGDYTIIMLEGTTITASPIKLKISAGGDPFPASKSQPTIPSQNSPTNLGQLIQQIFTWSLSLLGVAIFVSFFYAGFLWLTAAGNTAKTGEAKKRMTNAIFGAILLLSAYLILNTINPNFVRSSLTLPGLGKPNNAPPPDNSSPVPTKTTPNEPPSPSPIPVSISSIGDFILNNPDCSGNNCIRTGRIEFEDGEWLDLFINSDLSDIPLGLSYFNITHSHNGFPPTSSSAGLSQTIFYFRLTAKPGFIWTTIHLGYGGELSGVPIMPGPITFTLFGANTDKNKIYKITLEGNISEEAVSDFKPNYITYAYFNLNPPDFIKNFPGYYETTIRVSGGKQIKIDFQQAEKAVSDGNAEGVLCYIGSNLYCFYESDLTREEFIALYGGFIVN</sequence>
<feature type="transmembrane region" description="Helical" evidence="2">
    <location>
        <begin position="143"/>
        <end position="171"/>
    </location>
</feature>
<dbReference type="SUPFAM" id="SSF81296">
    <property type="entry name" value="E set domains"/>
    <property type="match status" value="1"/>
</dbReference>